<dbReference type="OrthoDB" id="8904098at2759"/>
<dbReference type="AlphaFoldDB" id="A0A8B8QJG9"/>
<evidence type="ECO:0000256" key="1">
    <source>
        <dbReference type="ARBA" id="ARBA00004141"/>
    </source>
</evidence>
<proteinExistence type="inferred from homology"/>
<evidence type="ECO:0000313" key="8">
    <source>
        <dbReference type="RefSeq" id="XP_030547286.1"/>
    </source>
</evidence>
<comment type="subcellular location">
    <subcellularLocation>
        <location evidence="1">Membrane</location>
        <topology evidence="1">Multi-pass membrane protein</topology>
    </subcellularLocation>
</comment>
<feature type="transmembrane region" description="Helical" evidence="6">
    <location>
        <begin position="473"/>
        <end position="494"/>
    </location>
</feature>
<dbReference type="Gene3D" id="1.20.1250.20">
    <property type="entry name" value="MFS general substrate transporter like domains"/>
    <property type="match status" value="1"/>
</dbReference>
<gene>
    <name evidence="8" type="primary">LOC115752981</name>
</gene>
<feature type="transmembrane region" description="Helical" evidence="6">
    <location>
        <begin position="421"/>
        <end position="441"/>
    </location>
</feature>
<dbReference type="InterPro" id="IPR036259">
    <property type="entry name" value="MFS_trans_sf"/>
</dbReference>
<comment type="similarity">
    <text evidence="2">Belongs to the major facilitator superfamily. Proton-dependent oligopeptide transporter (POT/PTR) (TC 2.A.17) family.</text>
</comment>
<feature type="transmembrane region" description="Helical" evidence="6">
    <location>
        <begin position="77"/>
        <end position="96"/>
    </location>
</feature>
<dbReference type="GO" id="GO:0016020">
    <property type="term" value="C:membrane"/>
    <property type="evidence" value="ECO:0007669"/>
    <property type="project" value="UniProtKB-SubCell"/>
</dbReference>
<reference evidence="8" key="1">
    <citation type="submission" date="2025-08" db="UniProtKB">
        <authorList>
            <consortium name="RefSeq"/>
        </authorList>
    </citation>
    <scope>IDENTIFICATION</scope>
    <source>
        <tissue evidence="8">Leaf</tissue>
    </source>
</reference>
<feature type="transmembrane region" description="Helical" evidence="6">
    <location>
        <begin position="142"/>
        <end position="168"/>
    </location>
</feature>
<keyword evidence="4 6" id="KW-1133">Transmembrane helix</keyword>
<feature type="transmembrane region" description="Helical" evidence="6">
    <location>
        <begin position="103"/>
        <end position="122"/>
    </location>
</feature>
<keyword evidence="3 6" id="KW-0812">Transmembrane</keyword>
<feature type="transmembrane region" description="Helical" evidence="6">
    <location>
        <begin position="189"/>
        <end position="212"/>
    </location>
</feature>
<protein>
    <submittedName>
        <fullName evidence="8">Protein NRT1/ PTR FAMILY 4.5-like</fullName>
    </submittedName>
</protein>
<feature type="transmembrane region" description="Helical" evidence="6">
    <location>
        <begin position="506"/>
        <end position="527"/>
    </location>
</feature>
<evidence type="ECO:0000256" key="3">
    <source>
        <dbReference type="ARBA" id="ARBA00022692"/>
    </source>
</evidence>
<feature type="transmembrane region" description="Helical" evidence="6">
    <location>
        <begin position="33"/>
        <end position="57"/>
    </location>
</feature>
<dbReference type="Proteomes" id="UP000827889">
    <property type="component" value="Chromosome 9"/>
</dbReference>
<organism evidence="7 8">
    <name type="scientific">Rhodamnia argentea</name>
    <dbReference type="NCBI Taxonomy" id="178133"/>
    <lineage>
        <taxon>Eukaryota</taxon>
        <taxon>Viridiplantae</taxon>
        <taxon>Streptophyta</taxon>
        <taxon>Embryophyta</taxon>
        <taxon>Tracheophyta</taxon>
        <taxon>Spermatophyta</taxon>
        <taxon>Magnoliopsida</taxon>
        <taxon>eudicotyledons</taxon>
        <taxon>Gunneridae</taxon>
        <taxon>Pentapetalae</taxon>
        <taxon>rosids</taxon>
        <taxon>malvids</taxon>
        <taxon>Myrtales</taxon>
        <taxon>Myrtaceae</taxon>
        <taxon>Myrtoideae</taxon>
        <taxon>Myrteae</taxon>
        <taxon>Australasian group</taxon>
        <taxon>Rhodamnia</taxon>
    </lineage>
</organism>
<feature type="transmembrane region" description="Helical" evidence="6">
    <location>
        <begin position="553"/>
        <end position="572"/>
    </location>
</feature>
<evidence type="ECO:0000256" key="6">
    <source>
        <dbReference type="SAM" id="Phobius"/>
    </source>
</evidence>
<dbReference type="Pfam" id="PF00854">
    <property type="entry name" value="PTR2"/>
    <property type="match status" value="1"/>
</dbReference>
<dbReference type="SUPFAM" id="SSF103473">
    <property type="entry name" value="MFS general substrate transporter"/>
    <property type="match status" value="2"/>
</dbReference>
<evidence type="ECO:0000313" key="7">
    <source>
        <dbReference type="Proteomes" id="UP000827889"/>
    </source>
</evidence>
<dbReference type="GO" id="GO:0022857">
    <property type="term" value="F:transmembrane transporter activity"/>
    <property type="evidence" value="ECO:0007669"/>
    <property type="project" value="InterPro"/>
</dbReference>
<dbReference type="RefSeq" id="XP_030547286.1">
    <property type="nucleotide sequence ID" value="XM_030691426.2"/>
</dbReference>
<dbReference type="InterPro" id="IPR000109">
    <property type="entry name" value="POT_fam"/>
</dbReference>
<feature type="transmembrane region" description="Helical" evidence="6">
    <location>
        <begin position="218"/>
        <end position="238"/>
    </location>
</feature>
<feature type="transmembrane region" description="Helical" evidence="6">
    <location>
        <begin position="380"/>
        <end position="400"/>
    </location>
</feature>
<evidence type="ECO:0000256" key="5">
    <source>
        <dbReference type="ARBA" id="ARBA00023136"/>
    </source>
</evidence>
<evidence type="ECO:0000256" key="4">
    <source>
        <dbReference type="ARBA" id="ARBA00022989"/>
    </source>
</evidence>
<keyword evidence="5 6" id="KW-0472">Membrane</keyword>
<dbReference type="KEGG" id="rarg:115752981"/>
<feature type="transmembrane region" description="Helical" evidence="6">
    <location>
        <begin position="339"/>
        <end position="360"/>
    </location>
</feature>
<name>A0A8B8QJG9_9MYRT</name>
<accession>A0A8B8QJG9</accession>
<keyword evidence="7" id="KW-1185">Reference proteome</keyword>
<dbReference type="PANTHER" id="PTHR11654">
    <property type="entry name" value="OLIGOPEPTIDE TRANSPORTER-RELATED"/>
    <property type="match status" value="1"/>
</dbReference>
<evidence type="ECO:0000256" key="2">
    <source>
        <dbReference type="ARBA" id="ARBA00005982"/>
    </source>
</evidence>
<dbReference type="GeneID" id="115752981"/>
<sequence>MDLETREKPELVKGKVDWKGRTALRHKHGGMRIGLLILATFGFEQMATIALAVNLVTYFNGVLHYDFADAANQLTNFMGSSYILSIVVAALADMYMGRFNATLISGCVEFLGLALLTVQAHYPGLRPPTCNIFNPTAHCEKVGGGNAALFFIALYLLAVGSAGIKAALPAHGADQFDDKDPREARSMSSFFNLVLLIVCLGGAASLTLIVWIQDNKGWDRGFGLSTIAMFLGVVLFTLGSPMHWIQPVQGTNTIVEIVQVYVAAIRNRKLQLPEDPAELYEIDKDAEAAGEEEFLPHRDTFRFLDKAAVKDTPALQHRQSESQNPWKMCRMTQVESAKIVLGMLPIFCCTIIMTLCLAQLQTFSIQQGLTMDTSIGSFKIPPASLPIIPVSFLIIIVPVYDRLIVPFARKITGHPTGITHLQRIGVGLVLSSISMAVAATVEVKRKKVARDHGMLDAIPVAQPLPMSVFWLSFQYFIFGIADMFTYVGLLELFYSEAPKGIKSLSTCFLWCSMALGFFFSSILVKIVNRATEGVTRSGGWLAGNNINRNHLNLFYMLLSILSISNFFVYLFAASRYKYRPRIVPVVSN</sequence>